<keyword evidence="3" id="KW-0808">Transferase</keyword>
<dbReference type="InterPro" id="IPR051678">
    <property type="entry name" value="AGP_Transferase"/>
</dbReference>
<name>A0A3N4IJA6_ASCIM</name>
<dbReference type="PANTHER" id="PTHR21310">
    <property type="entry name" value="AMINOGLYCOSIDE PHOSPHOTRANSFERASE-RELATED-RELATED"/>
    <property type="match status" value="1"/>
</dbReference>
<dbReference type="EMBL" id="ML119660">
    <property type="protein sequence ID" value="RPA84251.1"/>
    <property type="molecule type" value="Genomic_DNA"/>
</dbReference>
<dbReference type="SUPFAM" id="SSF56112">
    <property type="entry name" value="Protein kinase-like (PK-like)"/>
    <property type="match status" value="1"/>
</dbReference>
<dbReference type="Pfam" id="PF01636">
    <property type="entry name" value="APH"/>
    <property type="match status" value="1"/>
</dbReference>
<dbReference type="Proteomes" id="UP000275078">
    <property type="component" value="Unassembled WGS sequence"/>
</dbReference>
<evidence type="ECO:0000256" key="1">
    <source>
        <dbReference type="SAM" id="MobiDB-lite"/>
    </source>
</evidence>
<feature type="domain" description="Aminoglycoside phosphotransferase" evidence="2">
    <location>
        <begin position="192"/>
        <end position="414"/>
    </location>
</feature>
<proteinExistence type="predicted"/>
<dbReference type="GO" id="GO:0016301">
    <property type="term" value="F:kinase activity"/>
    <property type="evidence" value="ECO:0007669"/>
    <property type="project" value="UniProtKB-KW"/>
</dbReference>
<dbReference type="OrthoDB" id="2906425at2759"/>
<feature type="region of interest" description="Disordered" evidence="1">
    <location>
        <begin position="114"/>
        <end position="154"/>
    </location>
</feature>
<protein>
    <submittedName>
        <fullName evidence="3">Kinase-like protein</fullName>
    </submittedName>
</protein>
<dbReference type="STRING" id="1160509.A0A3N4IJA6"/>
<sequence length="431" mass="48223">MTETKTTTKQPLSIAESSTDLSIDPRCFSSARIDGKTVLDFIDDNRAELKAIKYVVLAKKKKEDDEYDALIASLPPPTYTGDNLVLQKLERMRQIKEAQEALGHSKQVLTEATDVLQESTKSRDDGTEEKDETTILEEEEAENEGDDPEVTEDDSDFPAEAVLLDHNNTGPSIFYLPSTNQILKYGGSVRLAEAAALRFVAKHTSIPVPRVHEAYIKNGCTFIFMDKVEGENLSVILDPEEQEDAVAQEVLNRIKSEMKEYVAQLQALRGPSYGAVGEEYSEDVCFKHLPVTVKTVGRLYYGPFATRSEYNEGLVNALRNGRWHGELDEEDLGLIERIKADLTDEKVFTHGDLNPANILVDRSTGRITGIIDFGEASFSLPGQEYYTAKSRTYGAMEGWGAMLEEIFEEDLKVGWELKQEVDKAIKKYGQI</sequence>
<accession>A0A3N4IJA6</accession>
<dbReference type="AlphaFoldDB" id="A0A3N4IJA6"/>
<evidence type="ECO:0000259" key="2">
    <source>
        <dbReference type="Pfam" id="PF01636"/>
    </source>
</evidence>
<feature type="compositionally biased region" description="Acidic residues" evidence="1">
    <location>
        <begin position="126"/>
        <end position="154"/>
    </location>
</feature>
<dbReference type="InterPro" id="IPR002575">
    <property type="entry name" value="Aminoglycoside_PTrfase"/>
</dbReference>
<gene>
    <name evidence="3" type="ORF">BJ508DRAFT_412938</name>
</gene>
<evidence type="ECO:0000313" key="3">
    <source>
        <dbReference type="EMBL" id="RPA84251.1"/>
    </source>
</evidence>
<dbReference type="CDD" id="cd05120">
    <property type="entry name" value="APH_ChoK_like"/>
    <property type="match status" value="1"/>
</dbReference>
<evidence type="ECO:0000313" key="4">
    <source>
        <dbReference type="Proteomes" id="UP000275078"/>
    </source>
</evidence>
<organism evidence="3 4">
    <name type="scientific">Ascobolus immersus RN42</name>
    <dbReference type="NCBI Taxonomy" id="1160509"/>
    <lineage>
        <taxon>Eukaryota</taxon>
        <taxon>Fungi</taxon>
        <taxon>Dikarya</taxon>
        <taxon>Ascomycota</taxon>
        <taxon>Pezizomycotina</taxon>
        <taxon>Pezizomycetes</taxon>
        <taxon>Pezizales</taxon>
        <taxon>Ascobolaceae</taxon>
        <taxon>Ascobolus</taxon>
    </lineage>
</organism>
<keyword evidence="3" id="KW-0418">Kinase</keyword>
<dbReference type="Gene3D" id="3.90.1200.10">
    <property type="match status" value="1"/>
</dbReference>
<reference evidence="3 4" key="1">
    <citation type="journal article" date="2018" name="Nat. Ecol. Evol.">
        <title>Pezizomycetes genomes reveal the molecular basis of ectomycorrhizal truffle lifestyle.</title>
        <authorList>
            <person name="Murat C."/>
            <person name="Payen T."/>
            <person name="Noel B."/>
            <person name="Kuo A."/>
            <person name="Morin E."/>
            <person name="Chen J."/>
            <person name="Kohler A."/>
            <person name="Krizsan K."/>
            <person name="Balestrini R."/>
            <person name="Da Silva C."/>
            <person name="Montanini B."/>
            <person name="Hainaut M."/>
            <person name="Levati E."/>
            <person name="Barry K.W."/>
            <person name="Belfiori B."/>
            <person name="Cichocki N."/>
            <person name="Clum A."/>
            <person name="Dockter R.B."/>
            <person name="Fauchery L."/>
            <person name="Guy J."/>
            <person name="Iotti M."/>
            <person name="Le Tacon F."/>
            <person name="Lindquist E.A."/>
            <person name="Lipzen A."/>
            <person name="Malagnac F."/>
            <person name="Mello A."/>
            <person name="Molinier V."/>
            <person name="Miyauchi S."/>
            <person name="Poulain J."/>
            <person name="Riccioni C."/>
            <person name="Rubini A."/>
            <person name="Sitrit Y."/>
            <person name="Splivallo R."/>
            <person name="Traeger S."/>
            <person name="Wang M."/>
            <person name="Zifcakova L."/>
            <person name="Wipf D."/>
            <person name="Zambonelli A."/>
            <person name="Paolocci F."/>
            <person name="Nowrousian M."/>
            <person name="Ottonello S."/>
            <person name="Baldrian P."/>
            <person name="Spatafora J.W."/>
            <person name="Henrissat B."/>
            <person name="Nagy L.G."/>
            <person name="Aury J.M."/>
            <person name="Wincker P."/>
            <person name="Grigoriev I.V."/>
            <person name="Bonfante P."/>
            <person name="Martin F.M."/>
        </authorList>
    </citation>
    <scope>NUCLEOTIDE SEQUENCE [LARGE SCALE GENOMIC DNA]</scope>
    <source>
        <strain evidence="3 4">RN42</strain>
    </source>
</reference>
<keyword evidence="4" id="KW-1185">Reference proteome</keyword>
<dbReference type="InterPro" id="IPR011009">
    <property type="entry name" value="Kinase-like_dom_sf"/>
</dbReference>
<dbReference type="PANTHER" id="PTHR21310:SF15">
    <property type="entry name" value="AMINOGLYCOSIDE PHOSPHOTRANSFERASE DOMAIN-CONTAINING PROTEIN"/>
    <property type="match status" value="1"/>
</dbReference>